<dbReference type="Pfam" id="PF12802">
    <property type="entry name" value="MarR_2"/>
    <property type="match status" value="1"/>
</dbReference>
<evidence type="ECO:0000259" key="4">
    <source>
        <dbReference type="PROSITE" id="PS50995"/>
    </source>
</evidence>
<dbReference type="SMART" id="SM00347">
    <property type="entry name" value="HTH_MARR"/>
    <property type="match status" value="1"/>
</dbReference>
<keyword evidence="3" id="KW-0804">Transcription</keyword>
<dbReference type="AlphaFoldDB" id="A0A918KQF7"/>
<evidence type="ECO:0000313" key="6">
    <source>
        <dbReference type="Proteomes" id="UP000626148"/>
    </source>
</evidence>
<feature type="domain" description="HTH marR-type" evidence="4">
    <location>
        <begin position="30"/>
        <end position="162"/>
    </location>
</feature>
<dbReference type="PANTHER" id="PTHR42756">
    <property type="entry name" value="TRANSCRIPTIONAL REGULATOR, MARR"/>
    <property type="match status" value="1"/>
</dbReference>
<sequence length="165" mass="18757">MPKLMKTAFDPISGVSMSRERNDIDYTMLNSLVGYRLRRAQLAYFENFTATCTEQGVTPGLFGILAIVYHNPGLTQTAVAQAIETDRSAMVAAVDKLEKLGLIERRPAENDRRSYALFLTGHGITFTENLHRKVLKHEAHFEEVMKDGEKDWLLDLLTRIIDLDR</sequence>
<keyword evidence="1" id="KW-0805">Transcription regulation</keyword>
<gene>
    <name evidence="5" type="ORF">GCM10007392_44410</name>
</gene>
<dbReference type="GO" id="GO:0003677">
    <property type="term" value="F:DNA binding"/>
    <property type="evidence" value="ECO:0007669"/>
    <property type="project" value="UniProtKB-KW"/>
</dbReference>
<dbReference type="PANTHER" id="PTHR42756:SF1">
    <property type="entry name" value="TRANSCRIPTIONAL REPRESSOR OF EMRAB OPERON"/>
    <property type="match status" value="1"/>
</dbReference>
<evidence type="ECO:0000256" key="1">
    <source>
        <dbReference type="ARBA" id="ARBA00023015"/>
    </source>
</evidence>
<dbReference type="Proteomes" id="UP000626148">
    <property type="component" value="Unassembled WGS sequence"/>
</dbReference>
<evidence type="ECO:0000313" key="5">
    <source>
        <dbReference type="EMBL" id="GGX72116.1"/>
    </source>
</evidence>
<dbReference type="InterPro" id="IPR000835">
    <property type="entry name" value="HTH_MarR-typ"/>
</dbReference>
<name>A0A918KQF7_9GAMM</name>
<accession>A0A918KQF7</accession>
<evidence type="ECO:0000256" key="2">
    <source>
        <dbReference type="ARBA" id="ARBA00023125"/>
    </source>
</evidence>
<reference evidence="5" key="2">
    <citation type="submission" date="2020-09" db="EMBL/GenBank/DDBJ databases">
        <authorList>
            <person name="Sun Q."/>
            <person name="Kim S."/>
        </authorList>
    </citation>
    <scope>NUCLEOTIDE SEQUENCE</scope>
    <source>
        <strain evidence="5">KCTC 22169</strain>
    </source>
</reference>
<dbReference type="PROSITE" id="PS50995">
    <property type="entry name" value="HTH_MARR_2"/>
    <property type="match status" value="1"/>
</dbReference>
<proteinExistence type="predicted"/>
<dbReference type="EMBL" id="BMXR01000015">
    <property type="protein sequence ID" value="GGX72116.1"/>
    <property type="molecule type" value="Genomic_DNA"/>
</dbReference>
<keyword evidence="2" id="KW-0238">DNA-binding</keyword>
<reference evidence="5" key="1">
    <citation type="journal article" date="2014" name="Int. J. Syst. Evol. Microbiol.">
        <title>Complete genome sequence of Corynebacterium casei LMG S-19264T (=DSM 44701T), isolated from a smear-ripened cheese.</title>
        <authorList>
            <consortium name="US DOE Joint Genome Institute (JGI-PGF)"/>
            <person name="Walter F."/>
            <person name="Albersmeier A."/>
            <person name="Kalinowski J."/>
            <person name="Ruckert C."/>
        </authorList>
    </citation>
    <scope>NUCLEOTIDE SEQUENCE</scope>
    <source>
        <strain evidence="5">KCTC 22169</strain>
    </source>
</reference>
<protein>
    <recommendedName>
        <fullName evidence="4">HTH marR-type domain-containing protein</fullName>
    </recommendedName>
</protein>
<dbReference type="InterPro" id="IPR036388">
    <property type="entry name" value="WH-like_DNA-bd_sf"/>
</dbReference>
<dbReference type="SUPFAM" id="SSF46785">
    <property type="entry name" value="Winged helix' DNA-binding domain"/>
    <property type="match status" value="1"/>
</dbReference>
<comment type="caution">
    <text evidence="5">The sequence shown here is derived from an EMBL/GenBank/DDBJ whole genome shotgun (WGS) entry which is preliminary data.</text>
</comment>
<keyword evidence="6" id="KW-1185">Reference proteome</keyword>
<dbReference type="InterPro" id="IPR036390">
    <property type="entry name" value="WH_DNA-bd_sf"/>
</dbReference>
<dbReference type="PRINTS" id="PR00598">
    <property type="entry name" value="HTHMARR"/>
</dbReference>
<dbReference type="GO" id="GO:0003700">
    <property type="term" value="F:DNA-binding transcription factor activity"/>
    <property type="evidence" value="ECO:0007669"/>
    <property type="project" value="InterPro"/>
</dbReference>
<evidence type="ECO:0000256" key="3">
    <source>
        <dbReference type="ARBA" id="ARBA00023163"/>
    </source>
</evidence>
<dbReference type="Gene3D" id="1.10.10.10">
    <property type="entry name" value="Winged helix-like DNA-binding domain superfamily/Winged helix DNA-binding domain"/>
    <property type="match status" value="1"/>
</dbReference>
<organism evidence="5 6">
    <name type="scientific">Saccharospirillum salsuginis</name>
    <dbReference type="NCBI Taxonomy" id="418750"/>
    <lineage>
        <taxon>Bacteria</taxon>
        <taxon>Pseudomonadati</taxon>
        <taxon>Pseudomonadota</taxon>
        <taxon>Gammaproteobacteria</taxon>
        <taxon>Oceanospirillales</taxon>
        <taxon>Saccharospirillaceae</taxon>
        <taxon>Saccharospirillum</taxon>
    </lineage>
</organism>